<keyword evidence="7" id="KW-1185">Reference proteome</keyword>
<reference evidence="6 7" key="1">
    <citation type="submission" date="2017-10" db="EMBL/GenBank/DDBJ databases">
        <title>Sedimentibacterium mangrovi gen. nov., sp. nov., a novel member of family Phyllobacteriacea isolated from mangrove sediment.</title>
        <authorList>
            <person name="Liao H."/>
            <person name="Tian Y."/>
        </authorList>
    </citation>
    <scope>NUCLEOTIDE SEQUENCE [LARGE SCALE GENOMIC DNA]</scope>
    <source>
        <strain evidence="6 7">X9-2-2</strain>
    </source>
</reference>
<dbReference type="InterPro" id="IPR001279">
    <property type="entry name" value="Metallo-B-lactamas"/>
</dbReference>
<accession>A0A2G1QNG0</accession>
<gene>
    <name evidence="6" type="ORF">CSC94_10625</name>
</gene>
<dbReference type="OrthoDB" id="9773738at2"/>
<comment type="similarity">
    <text evidence="1">Belongs to the metallo-beta-lactamase superfamily.</text>
</comment>
<dbReference type="Pfam" id="PF00753">
    <property type="entry name" value="Lactamase_B"/>
    <property type="match status" value="1"/>
</dbReference>
<feature type="domain" description="Metallo-beta-lactamase" evidence="5">
    <location>
        <begin position="97"/>
        <end position="298"/>
    </location>
</feature>
<dbReference type="InterPro" id="IPR006311">
    <property type="entry name" value="TAT_signal"/>
</dbReference>
<dbReference type="CDD" id="cd07720">
    <property type="entry name" value="OPHC2-like_MBL-fold"/>
    <property type="match status" value="1"/>
</dbReference>
<keyword evidence="3 6" id="KW-0378">Hydrolase</keyword>
<evidence type="ECO:0000256" key="4">
    <source>
        <dbReference type="ARBA" id="ARBA00022833"/>
    </source>
</evidence>
<comment type="caution">
    <text evidence="6">The sequence shown here is derived from an EMBL/GenBank/DDBJ whole genome shotgun (WGS) entry which is preliminary data.</text>
</comment>
<protein>
    <submittedName>
        <fullName evidence="6">MBL fold metallo-hydrolase</fullName>
    </submittedName>
</protein>
<evidence type="ECO:0000259" key="5">
    <source>
        <dbReference type="SMART" id="SM00849"/>
    </source>
</evidence>
<dbReference type="SMART" id="SM00849">
    <property type="entry name" value="Lactamase_B"/>
    <property type="match status" value="1"/>
</dbReference>
<evidence type="ECO:0000256" key="3">
    <source>
        <dbReference type="ARBA" id="ARBA00022801"/>
    </source>
</evidence>
<dbReference type="InterPro" id="IPR036866">
    <property type="entry name" value="RibonucZ/Hydroxyglut_hydro"/>
</dbReference>
<evidence type="ECO:0000256" key="1">
    <source>
        <dbReference type="ARBA" id="ARBA00007749"/>
    </source>
</evidence>
<keyword evidence="2" id="KW-0479">Metal-binding</keyword>
<evidence type="ECO:0000313" key="7">
    <source>
        <dbReference type="Proteomes" id="UP000221168"/>
    </source>
</evidence>
<dbReference type="EMBL" id="PDVP01000005">
    <property type="protein sequence ID" value="PHP67004.1"/>
    <property type="molecule type" value="Genomic_DNA"/>
</dbReference>
<dbReference type="Gene3D" id="3.60.15.10">
    <property type="entry name" value="Ribonuclease Z/Hydroxyacylglutathione hydrolase-like"/>
    <property type="match status" value="1"/>
</dbReference>
<sequence length="325" mass="35021">MTVQTDRRSLFKLAGVTAVALATPQIMVRKAFAETMAMPAATAFNQFKLGEFTVTTVNDGSTVMENPQGTFGTDQSVETVSDLLQANYLPTEKLVNGFAPTVVNTGSDIVLFDTGLGEGARGKGMGQLSARMAAAGIKPEDVTVVVITHMHPDHIGGLMEGGSPAFPNARYVTGQAEYDFWSDSARAGTPAEGVHKLVQAKVVPLADKMTFIADGGEVVPGITGMAAPGHTPGHMIYRMESGGRQLVVTADTANHFILSLQRPEWEVRFDMDKATAAKSRKMVFDMIATDRLPFIGYHMPFPSVGFVEAMDTGYRFIPETYQFDL</sequence>
<dbReference type="AlphaFoldDB" id="A0A2G1QNG0"/>
<dbReference type="PANTHER" id="PTHR42978">
    <property type="entry name" value="QUORUM-QUENCHING LACTONASE YTNP-RELATED-RELATED"/>
    <property type="match status" value="1"/>
</dbReference>
<dbReference type="GO" id="GO:0046872">
    <property type="term" value="F:metal ion binding"/>
    <property type="evidence" value="ECO:0007669"/>
    <property type="project" value="UniProtKB-KW"/>
</dbReference>
<dbReference type="PROSITE" id="PS51318">
    <property type="entry name" value="TAT"/>
    <property type="match status" value="1"/>
</dbReference>
<organism evidence="6 7">
    <name type="scientific">Zhengella mangrovi</name>
    <dbReference type="NCBI Taxonomy" id="1982044"/>
    <lineage>
        <taxon>Bacteria</taxon>
        <taxon>Pseudomonadati</taxon>
        <taxon>Pseudomonadota</taxon>
        <taxon>Alphaproteobacteria</taxon>
        <taxon>Hyphomicrobiales</taxon>
        <taxon>Notoacmeibacteraceae</taxon>
        <taxon>Zhengella</taxon>
    </lineage>
</organism>
<dbReference type="PANTHER" id="PTHR42978:SF6">
    <property type="entry name" value="QUORUM-QUENCHING LACTONASE YTNP-RELATED"/>
    <property type="match status" value="1"/>
</dbReference>
<dbReference type="GO" id="GO:0016787">
    <property type="term" value="F:hydrolase activity"/>
    <property type="evidence" value="ECO:0007669"/>
    <property type="project" value="UniProtKB-KW"/>
</dbReference>
<evidence type="ECO:0000313" key="6">
    <source>
        <dbReference type="EMBL" id="PHP67004.1"/>
    </source>
</evidence>
<evidence type="ECO:0000256" key="2">
    <source>
        <dbReference type="ARBA" id="ARBA00022723"/>
    </source>
</evidence>
<name>A0A2G1QNG0_9HYPH</name>
<keyword evidence="4" id="KW-0862">Zinc</keyword>
<proteinExistence type="inferred from homology"/>
<dbReference type="InterPro" id="IPR051013">
    <property type="entry name" value="MBL_superfamily_lactonases"/>
</dbReference>
<dbReference type="Proteomes" id="UP000221168">
    <property type="component" value="Unassembled WGS sequence"/>
</dbReference>
<dbReference type="SUPFAM" id="SSF56281">
    <property type="entry name" value="Metallo-hydrolase/oxidoreductase"/>
    <property type="match status" value="1"/>
</dbReference>